<dbReference type="Pfam" id="PF14559">
    <property type="entry name" value="TPR_19"/>
    <property type="match status" value="1"/>
</dbReference>
<reference evidence="4" key="1">
    <citation type="submission" date="2016-12" db="EMBL/GenBank/DDBJ databases">
        <authorList>
            <person name="Varghese N."/>
            <person name="Submissions S."/>
        </authorList>
    </citation>
    <scope>NUCLEOTIDE SEQUENCE [LARGE SCALE GENOMIC DNA]</scope>
    <source>
        <strain evidence="4">DSM 13020</strain>
    </source>
</reference>
<dbReference type="PROSITE" id="PS50005">
    <property type="entry name" value="TPR"/>
    <property type="match status" value="1"/>
</dbReference>
<dbReference type="Gene3D" id="1.25.40.10">
    <property type="entry name" value="Tetratricopeptide repeat domain"/>
    <property type="match status" value="1"/>
</dbReference>
<organism evidence="3 4">
    <name type="scientific">Fervidobacterium gondwanense DSM 13020</name>
    <dbReference type="NCBI Taxonomy" id="1121883"/>
    <lineage>
        <taxon>Bacteria</taxon>
        <taxon>Thermotogati</taxon>
        <taxon>Thermotogota</taxon>
        <taxon>Thermotogae</taxon>
        <taxon>Thermotogales</taxon>
        <taxon>Fervidobacteriaceae</taxon>
        <taxon>Fervidobacterium</taxon>
    </lineage>
</organism>
<keyword evidence="2" id="KW-0732">Signal</keyword>
<feature type="chain" id="PRO_5009929211" evidence="2">
    <location>
        <begin position="21"/>
        <end position="254"/>
    </location>
</feature>
<dbReference type="STRING" id="1121883.SAMN02745226_00962"/>
<feature type="signal peptide" evidence="2">
    <location>
        <begin position="1"/>
        <end position="20"/>
    </location>
</feature>
<feature type="repeat" description="TPR" evidence="1">
    <location>
        <begin position="200"/>
        <end position="233"/>
    </location>
</feature>
<sequence length="254" mass="29515">MRRALAIILLVLISSVLSSANSVEFYEKTFQQARSLKNEAQLSKLIKDLENLIYGSNNPDKEEFNEKELEKVKVILSETYFEYSEILLERQKKEELLRKSLELSEDILKFNQQNGRAYYVASMCSARLIDFVNVFGKLNLLNKFDAYIDNAIRYSNDYIYKGLSFMAKAVRYMSAPWPFGDTKKALENFKEAEKYIGDYSGVHLYLAEIYLKLGDKKSAENSLRMVLNLQPHPYFLVQHETNVKVAQQILQNLK</sequence>
<evidence type="ECO:0000256" key="1">
    <source>
        <dbReference type="PROSITE-ProRule" id="PRU00339"/>
    </source>
</evidence>
<dbReference type="Proteomes" id="UP000184207">
    <property type="component" value="Unassembled WGS sequence"/>
</dbReference>
<keyword evidence="4" id="KW-1185">Reference proteome</keyword>
<dbReference type="RefSeq" id="WP_072758943.1">
    <property type="nucleotide sequence ID" value="NZ_FRDJ01000004.1"/>
</dbReference>
<accession>A0A1M7SJV0</accession>
<gene>
    <name evidence="3" type="ORF">SAMN02745226_00962</name>
</gene>
<dbReference type="EMBL" id="FRDJ01000004">
    <property type="protein sequence ID" value="SHN58698.1"/>
    <property type="molecule type" value="Genomic_DNA"/>
</dbReference>
<proteinExistence type="predicted"/>
<dbReference type="AlphaFoldDB" id="A0A1M7SJV0"/>
<evidence type="ECO:0000313" key="3">
    <source>
        <dbReference type="EMBL" id="SHN58698.1"/>
    </source>
</evidence>
<dbReference type="OrthoDB" id="7342920at2"/>
<evidence type="ECO:0000313" key="4">
    <source>
        <dbReference type="Proteomes" id="UP000184207"/>
    </source>
</evidence>
<dbReference type="SUPFAM" id="SSF48452">
    <property type="entry name" value="TPR-like"/>
    <property type="match status" value="1"/>
</dbReference>
<protein>
    <submittedName>
        <fullName evidence="3">Tetratricopeptide repeat-containing protein</fullName>
    </submittedName>
</protein>
<evidence type="ECO:0000256" key="2">
    <source>
        <dbReference type="SAM" id="SignalP"/>
    </source>
</evidence>
<name>A0A1M7SJV0_FERGO</name>
<dbReference type="InterPro" id="IPR019734">
    <property type="entry name" value="TPR_rpt"/>
</dbReference>
<keyword evidence="1" id="KW-0802">TPR repeat</keyword>
<dbReference type="InterPro" id="IPR011990">
    <property type="entry name" value="TPR-like_helical_dom_sf"/>
</dbReference>